<keyword evidence="2" id="KW-0812">Transmembrane</keyword>
<feature type="transmembrane region" description="Helical" evidence="2">
    <location>
        <begin position="37"/>
        <end position="55"/>
    </location>
</feature>
<name>A0A168FZF5_9MICO</name>
<dbReference type="RefSeq" id="WP_068204182.1">
    <property type="nucleotide sequence ID" value="NZ_CP014209.1"/>
</dbReference>
<evidence type="ECO:0000313" key="3">
    <source>
        <dbReference type="EMBL" id="ANC32786.1"/>
    </source>
</evidence>
<protein>
    <submittedName>
        <fullName evidence="3">Uncharacterized protein</fullName>
    </submittedName>
</protein>
<evidence type="ECO:0000256" key="1">
    <source>
        <dbReference type="SAM" id="MobiDB-lite"/>
    </source>
</evidence>
<dbReference type="PATRIC" id="fig|1300344.3.peg.3297"/>
<dbReference type="AlphaFoldDB" id="A0A168FZF5"/>
<sequence>MPYALVGRLAAAVDPTPSPSPTARRLEDWQVTPGLEGFLATFGVAAVAVLLFLSLTRHMRKANAYAREHGIEVPQRRTIGFRADAEPGPGASPTGPDGDGADSAASPGPDGGGGSGREPRPDAP</sequence>
<dbReference type="KEGG" id="ido:I598_3277"/>
<accession>A0A168FZF5</accession>
<keyword evidence="4" id="KW-1185">Reference proteome</keyword>
<keyword evidence="2" id="KW-1133">Transmembrane helix</keyword>
<keyword evidence="2" id="KW-0472">Membrane</keyword>
<evidence type="ECO:0000313" key="4">
    <source>
        <dbReference type="Proteomes" id="UP000076794"/>
    </source>
</evidence>
<dbReference type="EMBL" id="CP014209">
    <property type="protein sequence ID" value="ANC32786.1"/>
    <property type="molecule type" value="Genomic_DNA"/>
</dbReference>
<feature type="compositionally biased region" description="Low complexity" evidence="1">
    <location>
        <begin position="87"/>
        <end position="108"/>
    </location>
</feature>
<feature type="region of interest" description="Disordered" evidence="1">
    <location>
        <begin position="68"/>
        <end position="124"/>
    </location>
</feature>
<dbReference type="STRING" id="1300344.I598_3277"/>
<proteinExistence type="predicted"/>
<organism evidence="3 4">
    <name type="scientific">Isoptericola dokdonensis DS-3</name>
    <dbReference type="NCBI Taxonomy" id="1300344"/>
    <lineage>
        <taxon>Bacteria</taxon>
        <taxon>Bacillati</taxon>
        <taxon>Actinomycetota</taxon>
        <taxon>Actinomycetes</taxon>
        <taxon>Micrococcales</taxon>
        <taxon>Promicromonosporaceae</taxon>
        <taxon>Isoptericola</taxon>
    </lineage>
</organism>
<dbReference type="Proteomes" id="UP000076794">
    <property type="component" value="Chromosome"/>
</dbReference>
<reference evidence="3 4" key="1">
    <citation type="submission" date="2016-01" db="EMBL/GenBank/DDBJ databases">
        <title>Complete genome sequence of a soil Actinobacterium, Isoptericola dokdonensis DS-3.</title>
        <authorList>
            <person name="Kwon S.-K."/>
            <person name="Kim J.F."/>
        </authorList>
    </citation>
    <scope>NUCLEOTIDE SEQUENCE [LARGE SCALE GENOMIC DNA]</scope>
    <source>
        <strain evidence="3 4">DS-3</strain>
    </source>
</reference>
<dbReference type="OrthoDB" id="9925324at2"/>
<gene>
    <name evidence="3" type="ORF">I598_3277</name>
</gene>
<evidence type="ECO:0000256" key="2">
    <source>
        <dbReference type="SAM" id="Phobius"/>
    </source>
</evidence>